<evidence type="ECO:0008006" key="2">
    <source>
        <dbReference type="Google" id="ProtNLM"/>
    </source>
</evidence>
<name>A0A6M3KYD1_9ZZZZ</name>
<organism evidence="1">
    <name type="scientific">viral metagenome</name>
    <dbReference type="NCBI Taxonomy" id="1070528"/>
    <lineage>
        <taxon>unclassified sequences</taxon>
        <taxon>metagenomes</taxon>
        <taxon>organismal metagenomes</taxon>
    </lineage>
</organism>
<gene>
    <name evidence="1" type="ORF">MM415B02115_0017</name>
</gene>
<reference evidence="1" key="1">
    <citation type="submission" date="2020-03" db="EMBL/GenBank/DDBJ databases">
        <title>The deep terrestrial virosphere.</title>
        <authorList>
            <person name="Holmfeldt K."/>
            <person name="Nilsson E."/>
            <person name="Simone D."/>
            <person name="Lopez-Fernandez M."/>
            <person name="Wu X."/>
            <person name="de Brujin I."/>
            <person name="Lundin D."/>
            <person name="Andersson A."/>
            <person name="Bertilsson S."/>
            <person name="Dopson M."/>
        </authorList>
    </citation>
    <scope>NUCLEOTIDE SEQUENCE</scope>
    <source>
        <strain evidence="1">MM415B02115</strain>
    </source>
</reference>
<evidence type="ECO:0000313" key="1">
    <source>
        <dbReference type="EMBL" id="QJA86215.1"/>
    </source>
</evidence>
<dbReference type="AlphaFoldDB" id="A0A6M3KYD1"/>
<sequence>MSGRFTHVVLHLADIYYQGEDAYITIEHYASGALADAVTATVTVRDPVNAAVVSAAAMTKTATGVYGYEWAIGASANPGPHRVQVTTTYTSGAVTYTNMEPFKTTEVRLKA</sequence>
<proteinExistence type="predicted"/>
<dbReference type="EMBL" id="MT142622">
    <property type="protein sequence ID" value="QJA86215.1"/>
    <property type="molecule type" value="Genomic_DNA"/>
</dbReference>
<accession>A0A6M3KYD1</accession>
<protein>
    <recommendedName>
        <fullName evidence="2">Macroglobulin domain-containing protein</fullName>
    </recommendedName>
</protein>